<protein>
    <submittedName>
        <fullName evidence="1">Uncharacterized protein</fullName>
    </submittedName>
</protein>
<name>A0ACC2J5B6_9PEZI</name>
<dbReference type="Proteomes" id="UP001153332">
    <property type="component" value="Unassembled WGS sequence"/>
</dbReference>
<dbReference type="EMBL" id="JAPUUL010003546">
    <property type="protein sequence ID" value="KAJ8122502.1"/>
    <property type="molecule type" value="Genomic_DNA"/>
</dbReference>
<proteinExistence type="predicted"/>
<reference evidence="1" key="1">
    <citation type="submission" date="2022-12" db="EMBL/GenBank/DDBJ databases">
        <title>Genome Sequence of Lasiodiplodia mahajangana.</title>
        <authorList>
            <person name="Buettner E."/>
        </authorList>
    </citation>
    <scope>NUCLEOTIDE SEQUENCE</scope>
    <source>
        <strain evidence="1">VT137</strain>
    </source>
</reference>
<evidence type="ECO:0000313" key="1">
    <source>
        <dbReference type="EMBL" id="KAJ8122502.1"/>
    </source>
</evidence>
<comment type="caution">
    <text evidence="1">The sequence shown here is derived from an EMBL/GenBank/DDBJ whole genome shotgun (WGS) entry which is preliminary data.</text>
</comment>
<organism evidence="1 2">
    <name type="scientific">Lasiodiplodia mahajangana</name>
    <dbReference type="NCBI Taxonomy" id="1108764"/>
    <lineage>
        <taxon>Eukaryota</taxon>
        <taxon>Fungi</taxon>
        <taxon>Dikarya</taxon>
        <taxon>Ascomycota</taxon>
        <taxon>Pezizomycotina</taxon>
        <taxon>Dothideomycetes</taxon>
        <taxon>Dothideomycetes incertae sedis</taxon>
        <taxon>Botryosphaeriales</taxon>
        <taxon>Botryosphaeriaceae</taxon>
        <taxon>Lasiodiplodia</taxon>
    </lineage>
</organism>
<gene>
    <name evidence="1" type="ORF">O1611_g9822</name>
</gene>
<sequence length="338" mass="38940">MRRLLFSARLSKSKLSLAAFFFDKVLLTVSPSYASIVKWMSFFNTEVLPHLGAWYRPLLGMDPYNKKNIDEAIKASQKAVAIVEEHLLHNTYLVGERITLADFFATSIISRGFQYFYDAEWRSENPNVTRCQHPPPKKAEQPKAKKEKAEKPKAEKPKAAPKPAPAADEEEPAPAPKPKHPIDLLPRSEYPLDEWKRFYSNNPPDQAMEYFWKTVPFKDYSLWQVDYKYNDELRLVFMSNNLIGGFNNRLEASRKYLFGGAGVYGENHDSVISGAFVIRGDEYLPVFDVAPDYESFDFKKLDPNNPEDRAVVESRWKFDQPVVVNGKEYKYADGKVFK</sequence>
<evidence type="ECO:0000313" key="2">
    <source>
        <dbReference type="Proteomes" id="UP001153332"/>
    </source>
</evidence>
<accession>A0ACC2J5B6</accession>
<keyword evidence="2" id="KW-1185">Reference proteome</keyword>